<dbReference type="STRING" id="58117.SAMN05421833_108249"/>
<keyword evidence="1" id="KW-0812">Transmembrane</keyword>
<proteinExistence type="predicted"/>
<dbReference type="AlphaFoldDB" id="A0A1N7ALD2"/>
<keyword evidence="1" id="KW-0472">Membrane</keyword>
<feature type="transmembrane region" description="Helical" evidence="1">
    <location>
        <begin position="203"/>
        <end position="224"/>
    </location>
</feature>
<evidence type="ECO:0000313" key="3">
    <source>
        <dbReference type="Proteomes" id="UP000186096"/>
    </source>
</evidence>
<dbReference type="Proteomes" id="UP000186096">
    <property type="component" value="Unassembled WGS sequence"/>
</dbReference>
<feature type="transmembrane region" description="Helical" evidence="1">
    <location>
        <begin position="236"/>
        <end position="257"/>
    </location>
</feature>
<keyword evidence="3" id="KW-1185">Reference proteome</keyword>
<gene>
    <name evidence="2" type="ORF">SAMN05421833_108249</name>
</gene>
<protein>
    <recommendedName>
        <fullName evidence="4">Intracellular septation protein A</fullName>
    </recommendedName>
</protein>
<sequence>MPYRYEARGRFAHSAPAGVTVRYGKPPTMPPSPGVSTHYVRVGALPNYSVGLPHRPVGVAMNHTPFALPRLTALIKQAVPRLLEGVVAPLVVFYAALAVLGLRGALMAAVSWVYLGVLWRIIRRQPVPGTMIMATIAITFRTVIGLWTGSPVLYFIQPELGTICISMVLLASVRMRRPLVQRLTLDYIHLPSFVLRHERVRTFFARITLLWAFVLLANSAMSIWLLLHESIGDYLIIRTAAVAVVTGLAFVASIWAFRRVLRRLHTEVPAITR</sequence>
<feature type="transmembrane region" description="Helical" evidence="1">
    <location>
        <begin position="127"/>
        <end position="147"/>
    </location>
</feature>
<dbReference type="NCBIfam" id="NF041646">
    <property type="entry name" value="VC0807_fam"/>
    <property type="match status" value="1"/>
</dbReference>
<dbReference type="InterPro" id="IPR016566">
    <property type="entry name" value="UCP010219"/>
</dbReference>
<feature type="transmembrane region" description="Helical" evidence="1">
    <location>
        <begin position="153"/>
        <end position="173"/>
    </location>
</feature>
<evidence type="ECO:0000313" key="2">
    <source>
        <dbReference type="EMBL" id="SIR39801.1"/>
    </source>
</evidence>
<evidence type="ECO:0008006" key="4">
    <source>
        <dbReference type="Google" id="ProtNLM"/>
    </source>
</evidence>
<dbReference type="Pfam" id="PF11361">
    <property type="entry name" value="DUF3159"/>
    <property type="match status" value="1"/>
</dbReference>
<evidence type="ECO:0000256" key="1">
    <source>
        <dbReference type="SAM" id="Phobius"/>
    </source>
</evidence>
<keyword evidence="1" id="KW-1133">Transmembrane helix</keyword>
<reference evidence="3" key="1">
    <citation type="submission" date="2017-01" db="EMBL/GenBank/DDBJ databases">
        <authorList>
            <person name="Varghese N."/>
            <person name="Submissions S."/>
        </authorList>
    </citation>
    <scope>NUCLEOTIDE SEQUENCE [LARGE SCALE GENOMIC DNA]</scope>
    <source>
        <strain evidence="3">ATCC 12950</strain>
    </source>
</reference>
<name>A0A1N7ALD2_9ACTN</name>
<dbReference type="EMBL" id="FTNI01000008">
    <property type="protein sequence ID" value="SIR39801.1"/>
    <property type="molecule type" value="Genomic_DNA"/>
</dbReference>
<accession>A0A1N7ALD2</accession>
<organism evidence="2 3">
    <name type="scientific">Microbispora rosea</name>
    <dbReference type="NCBI Taxonomy" id="58117"/>
    <lineage>
        <taxon>Bacteria</taxon>
        <taxon>Bacillati</taxon>
        <taxon>Actinomycetota</taxon>
        <taxon>Actinomycetes</taxon>
        <taxon>Streptosporangiales</taxon>
        <taxon>Streptosporangiaceae</taxon>
        <taxon>Microbispora</taxon>
    </lineage>
</organism>